<proteinExistence type="predicted"/>
<feature type="region of interest" description="Disordered" evidence="1">
    <location>
        <begin position="1"/>
        <end position="119"/>
    </location>
</feature>
<dbReference type="OrthoDB" id="2440450at2759"/>
<reference evidence="2 3" key="1">
    <citation type="journal article" date="2018" name="Nat. Ecol. Evol.">
        <title>Pezizomycetes genomes reveal the molecular basis of ectomycorrhizal truffle lifestyle.</title>
        <authorList>
            <person name="Murat C."/>
            <person name="Payen T."/>
            <person name="Noel B."/>
            <person name="Kuo A."/>
            <person name="Morin E."/>
            <person name="Chen J."/>
            <person name="Kohler A."/>
            <person name="Krizsan K."/>
            <person name="Balestrini R."/>
            <person name="Da Silva C."/>
            <person name="Montanini B."/>
            <person name="Hainaut M."/>
            <person name="Levati E."/>
            <person name="Barry K.W."/>
            <person name="Belfiori B."/>
            <person name="Cichocki N."/>
            <person name="Clum A."/>
            <person name="Dockter R.B."/>
            <person name="Fauchery L."/>
            <person name="Guy J."/>
            <person name="Iotti M."/>
            <person name="Le Tacon F."/>
            <person name="Lindquist E.A."/>
            <person name="Lipzen A."/>
            <person name="Malagnac F."/>
            <person name="Mello A."/>
            <person name="Molinier V."/>
            <person name="Miyauchi S."/>
            <person name="Poulain J."/>
            <person name="Riccioni C."/>
            <person name="Rubini A."/>
            <person name="Sitrit Y."/>
            <person name="Splivallo R."/>
            <person name="Traeger S."/>
            <person name="Wang M."/>
            <person name="Zifcakova L."/>
            <person name="Wipf D."/>
            <person name="Zambonelli A."/>
            <person name="Paolocci F."/>
            <person name="Nowrousian M."/>
            <person name="Ottonello S."/>
            <person name="Baldrian P."/>
            <person name="Spatafora J.W."/>
            <person name="Henrissat B."/>
            <person name="Nagy L.G."/>
            <person name="Aury J.M."/>
            <person name="Wincker P."/>
            <person name="Grigoriev I.V."/>
            <person name="Bonfante P."/>
            <person name="Martin F.M."/>
        </authorList>
    </citation>
    <scope>NUCLEOTIDE SEQUENCE [LARGE SCALE GENOMIC DNA]</scope>
    <source>
        <strain evidence="2 3">RN42</strain>
    </source>
</reference>
<evidence type="ECO:0000313" key="2">
    <source>
        <dbReference type="EMBL" id="RPA76898.1"/>
    </source>
</evidence>
<sequence length="458" mass="51526">MDIDLSTIPQLRSNSGNEESCPCRFSSCGTAEAARPNLVQVGGDEVNTGCEDGPKRHPESSDDDEEDDEEDEDHDDGDDDDDDDEDENEDEDEDEDDDEDDGEEQDASQGRIGSAEWDEIWREDEATPESNSALPKKYKQILKDCHPRLIGPNWRLLEKYGTTEGHKNIAWSVGHPGSRIKNTLEIIPHGVGAAAFLEQRYLDEGKLPFIYNEPNFAFHHHDLTVYLAKTSNPIPTIVTGVSQRLSPASLYSNVDMRPEYSQEIVTFRYSPPAVKGKKKQLSVTSEKYRTALEAFMRDAKLHSGRTLFRGLTRLGLERGLQFLVPVPSPHTSELGSGIYATEYLEEALTYAGGNGAIMVFDNPDDQPDLKLYTPIGKDWTDIIKRNCWSRYDGKVPDDFLVSDIVRAQTAQNIDEVLRRTKPDDPIPHKDARKEQYCFRSFKALPALRAGLKAIVYLE</sequence>
<evidence type="ECO:0000256" key="1">
    <source>
        <dbReference type="SAM" id="MobiDB-lite"/>
    </source>
</evidence>
<protein>
    <submittedName>
        <fullName evidence="2">Uncharacterized protein</fullName>
    </submittedName>
</protein>
<feature type="compositionally biased region" description="Polar residues" evidence="1">
    <location>
        <begin position="7"/>
        <end position="18"/>
    </location>
</feature>
<name>A0A3N4HWL2_ASCIM</name>
<evidence type="ECO:0000313" key="3">
    <source>
        <dbReference type="Proteomes" id="UP000275078"/>
    </source>
</evidence>
<dbReference type="STRING" id="1160509.A0A3N4HWL2"/>
<gene>
    <name evidence="2" type="ORF">BJ508DRAFT_417392</name>
</gene>
<dbReference type="AlphaFoldDB" id="A0A3N4HWL2"/>
<accession>A0A3N4HWL2</accession>
<organism evidence="2 3">
    <name type="scientific">Ascobolus immersus RN42</name>
    <dbReference type="NCBI Taxonomy" id="1160509"/>
    <lineage>
        <taxon>Eukaryota</taxon>
        <taxon>Fungi</taxon>
        <taxon>Dikarya</taxon>
        <taxon>Ascomycota</taxon>
        <taxon>Pezizomycotina</taxon>
        <taxon>Pezizomycetes</taxon>
        <taxon>Pezizales</taxon>
        <taxon>Ascobolaceae</taxon>
        <taxon>Ascobolus</taxon>
    </lineage>
</organism>
<dbReference type="Proteomes" id="UP000275078">
    <property type="component" value="Unassembled WGS sequence"/>
</dbReference>
<keyword evidence="3" id="KW-1185">Reference proteome</keyword>
<dbReference type="EMBL" id="ML119735">
    <property type="protein sequence ID" value="RPA76898.1"/>
    <property type="molecule type" value="Genomic_DNA"/>
</dbReference>
<feature type="compositionally biased region" description="Acidic residues" evidence="1">
    <location>
        <begin position="61"/>
        <end position="106"/>
    </location>
</feature>